<dbReference type="InterPro" id="IPR009030">
    <property type="entry name" value="Growth_fac_rcpt_cys_sf"/>
</dbReference>
<evidence type="ECO:0000313" key="4">
    <source>
        <dbReference type="Proteomes" id="UP000815325"/>
    </source>
</evidence>
<proteinExistence type="predicted"/>
<gene>
    <name evidence="3" type="ORF">DUNSADRAFT_5195</name>
</gene>
<keyword evidence="1" id="KW-0732">Signal</keyword>
<feature type="signal peptide" evidence="1">
    <location>
        <begin position="1"/>
        <end position="26"/>
    </location>
</feature>
<evidence type="ECO:0000259" key="2">
    <source>
        <dbReference type="PROSITE" id="PS50093"/>
    </source>
</evidence>
<dbReference type="CDD" id="cd00146">
    <property type="entry name" value="PKD"/>
    <property type="match status" value="1"/>
</dbReference>
<evidence type="ECO:0000256" key="1">
    <source>
        <dbReference type="SAM" id="SignalP"/>
    </source>
</evidence>
<dbReference type="InterPro" id="IPR000601">
    <property type="entry name" value="PKD_dom"/>
</dbReference>
<evidence type="ECO:0000313" key="3">
    <source>
        <dbReference type="EMBL" id="KAF5836966.1"/>
    </source>
</evidence>
<dbReference type="Proteomes" id="UP000815325">
    <property type="component" value="Unassembled WGS sequence"/>
</dbReference>
<reference evidence="3" key="1">
    <citation type="submission" date="2017-08" db="EMBL/GenBank/DDBJ databases">
        <authorList>
            <person name="Polle J.E."/>
            <person name="Barry K."/>
            <person name="Cushman J."/>
            <person name="Schmutz J."/>
            <person name="Tran D."/>
            <person name="Hathwaick L.T."/>
            <person name="Yim W.C."/>
            <person name="Jenkins J."/>
            <person name="Mckie-Krisberg Z.M."/>
            <person name="Prochnik S."/>
            <person name="Lindquist E."/>
            <person name="Dockter R.B."/>
            <person name="Adam C."/>
            <person name="Molina H."/>
            <person name="Bunkerborg J."/>
            <person name="Jin E."/>
            <person name="Buchheim M."/>
            <person name="Magnuson J."/>
        </authorList>
    </citation>
    <scope>NUCLEOTIDE SEQUENCE</scope>
    <source>
        <strain evidence="3">CCAP 19/18</strain>
    </source>
</reference>
<dbReference type="EMBL" id="MU069635">
    <property type="protein sequence ID" value="KAF5836966.1"/>
    <property type="molecule type" value="Genomic_DNA"/>
</dbReference>
<dbReference type="InterPro" id="IPR035986">
    <property type="entry name" value="PKD_dom_sf"/>
</dbReference>
<protein>
    <recommendedName>
        <fullName evidence="2">PKD domain-containing protein</fullName>
    </recommendedName>
</protein>
<name>A0ABQ7GQS6_DUNSA</name>
<feature type="chain" id="PRO_5046692385" description="PKD domain-containing protein" evidence="1">
    <location>
        <begin position="27"/>
        <end position="722"/>
    </location>
</feature>
<dbReference type="Gene3D" id="2.60.40.10">
    <property type="entry name" value="Immunoglobulins"/>
    <property type="match status" value="1"/>
</dbReference>
<keyword evidence="4" id="KW-1185">Reference proteome</keyword>
<dbReference type="PROSITE" id="PS50093">
    <property type="entry name" value="PKD"/>
    <property type="match status" value="1"/>
</dbReference>
<dbReference type="SUPFAM" id="SSF49299">
    <property type="entry name" value="PKD domain"/>
    <property type="match status" value="1"/>
</dbReference>
<dbReference type="SUPFAM" id="SSF57184">
    <property type="entry name" value="Growth factor receptor domain"/>
    <property type="match status" value="1"/>
</dbReference>
<accession>A0ABQ7GQS6</accession>
<dbReference type="InterPro" id="IPR013783">
    <property type="entry name" value="Ig-like_fold"/>
</dbReference>
<organism evidence="3 4">
    <name type="scientific">Dunaliella salina</name>
    <name type="common">Green alga</name>
    <name type="synonym">Protococcus salinus</name>
    <dbReference type="NCBI Taxonomy" id="3046"/>
    <lineage>
        <taxon>Eukaryota</taxon>
        <taxon>Viridiplantae</taxon>
        <taxon>Chlorophyta</taxon>
        <taxon>core chlorophytes</taxon>
        <taxon>Chlorophyceae</taxon>
        <taxon>CS clade</taxon>
        <taxon>Chlamydomonadales</taxon>
        <taxon>Dunaliellaceae</taxon>
        <taxon>Dunaliella</taxon>
    </lineage>
</organism>
<comment type="caution">
    <text evidence="3">The sequence shown here is derived from an EMBL/GenBank/DDBJ whole genome shotgun (WGS) entry which is preliminary data.</text>
</comment>
<feature type="domain" description="PKD" evidence="2">
    <location>
        <begin position="503"/>
        <end position="555"/>
    </location>
</feature>
<sequence>MMQAVFGSCALRALLASLALMAVCQAGRLPSTLLARQALSTDSTVLEPTIPVPVGATTFTTRFENHAGSTEEVILFRLDYDVDVNADSPKDLVVTVGVAPESNAGFEDFLGLAIGNLTAWAATIDLTVANITTALMPTAASNLTLSTFEPVFLFDYQKITSKNSELPTPASGRKPPSIPIKSKDGPFDILIGTNEQGLGDGAVQRFSFVLTACIDLTKDLLQNTEWYARLQSTDGGEGSAKTFGAVGAVFDIFEGQGQTYQANGTIDDAEAQCPEGEYGTPGMCQSCTIFPLNCNSCNKETGACTTCTAGTFLIPAACGVICAACQPVENCVEFNNIPGTVRCPAGNTLAAPPACTACAQGFFLLDGLCVADPVATPSAEAFEGSNATLTFSNLDCLTVKSIQWGDGQTSTFQSGFAPSEPLPHIYEQPGNYTVQIAYICTCCSDKITIIRTATIEVMDVVPELKDVDLSVPVIMVGNGPISVNFTVVNEGREDLGSVVLHWGDNSDQINLALTRDPFTDIIASHTYLTAGEFDITITVKDDDGNLVMSKVTIHVLELPTVSPCTPGFWSNWQQVWSGDAGDDSRFSTRDGFPLSDVLLPPYSAGFTGKILIGDTNRGYGSATETSPGIYALSLSEAMTIFNEKGRDKRITLGQHLLAAWLNFLANADPEAPIPIIKEAIEWLQSQSGPVAGNDAAWVAPTTSGPRNGEAIKNDLDYYNNSI</sequence>